<evidence type="ECO:0000313" key="3">
    <source>
        <dbReference type="EMBL" id="BAJ47655.1"/>
    </source>
</evidence>
<dbReference type="InterPro" id="IPR011991">
    <property type="entry name" value="ArsR-like_HTH"/>
</dbReference>
<reference evidence="3 5" key="1">
    <citation type="journal article" date="2005" name="Environ. Microbiol.">
        <title>Genetic and functional properties of uncultivated thermophilic crenarchaeotes from a subsurface gold mine as revealed by analysis of genome fragments.</title>
        <authorList>
            <person name="Nunoura T."/>
            <person name="Hirayama H."/>
            <person name="Takami H."/>
            <person name="Oida H."/>
            <person name="Nishi S."/>
            <person name="Shimamura S."/>
            <person name="Suzuki Y."/>
            <person name="Inagaki F."/>
            <person name="Takai K."/>
            <person name="Nealson K.H."/>
            <person name="Horikoshi K."/>
        </authorList>
    </citation>
    <scope>NUCLEOTIDE SEQUENCE [LARGE SCALE GENOMIC DNA]</scope>
</reference>
<dbReference type="BioCyc" id="CCAL311458:G131R-644-MONOMER"/>
<feature type="coiled-coil region" evidence="1">
    <location>
        <begin position="144"/>
        <end position="174"/>
    </location>
</feature>
<dbReference type="InterPro" id="IPR036390">
    <property type="entry name" value="WH_DNA-bd_sf"/>
</dbReference>
<reference evidence="3 5" key="2">
    <citation type="journal article" date="2011" name="Nucleic Acids Res.">
        <title>Insights into the evolution of Archaea and eukaryotic protein modifier systems revealed by the genome of a novel archaeal group.</title>
        <authorList>
            <person name="Nunoura T."/>
            <person name="Takaki Y."/>
            <person name="Kakuta J."/>
            <person name="Nishi S."/>
            <person name="Sugahara J."/>
            <person name="Kazama H."/>
            <person name="Chee G."/>
            <person name="Hattori M."/>
            <person name="Kanai A."/>
            <person name="Atomi H."/>
            <person name="Takai K."/>
            <person name="Takami H."/>
        </authorList>
    </citation>
    <scope>NUCLEOTIDE SEQUENCE [LARGE SCALE GENOMIC DNA]</scope>
</reference>
<dbReference type="PANTHER" id="PTHR43252:SF2">
    <property type="entry name" value="TRANSCRIPTION REGULATOR, PADR-LIKE FAMILY"/>
    <property type="match status" value="1"/>
</dbReference>
<dbReference type="CDD" id="cd00090">
    <property type="entry name" value="HTH_ARSR"/>
    <property type="match status" value="1"/>
</dbReference>
<name>E6N5T6_CALS0</name>
<evidence type="ECO:0000313" key="4">
    <source>
        <dbReference type="EMBL" id="BAJ50491.1"/>
    </source>
</evidence>
<feature type="domain" description="Transcription regulator PadR N-terminal" evidence="2">
    <location>
        <begin position="39"/>
        <end position="108"/>
    </location>
</feature>
<dbReference type="EMBL" id="BA000048">
    <property type="protein sequence ID" value="BAJ50491.1"/>
    <property type="molecule type" value="Genomic_DNA"/>
</dbReference>
<dbReference type="Gene3D" id="1.10.10.10">
    <property type="entry name" value="Winged helix-like DNA-binding domain superfamily/Winged helix DNA-binding domain"/>
    <property type="match status" value="1"/>
</dbReference>
<dbReference type="Proteomes" id="UP000008120">
    <property type="component" value="Chromosome"/>
</dbReference>
<dbReference type="EMBL" id="AP011843">
    <property type="protein sequence ID" value="BAJ47655.1"/>
    <property type="molecule type" value="Genomic_DNA"/>
</dbReference>
<dbReference type="AlphaFoldDB" id="E6N5T6"/>
<dbReference type="PANTHER" id="PTHR43252">
    <property type="entry name" value="TRANSCRIPTIONAL REGULATOR YQJI"/>
    <property type="match status" value="1"/>
</dbReference>
<protein>
    <submittedName>
        <fullName evidence="3">Transcriptional regulator, PadR family</fullName>
    </submittedName>
</protein>
<dbReference type="InterPro" id="IPR036388">
    <property type="entry name" value="WH-like_DNA-bd_sf"/>
</dbReference>
<dbReference type="Pfam" id="PF03551">
    <property type="entry name" value="PadR"/>
    <property type="match status" value="1"/>
</dbReference>
<accession>E6N5T6</accession>
<keyword evidence="1" id="KW-0175">Coiled coil</keyword>
<sequence>MFLCRVFILVVFRYIVMRRIWPSHGQFFAMKRGGIRLLILRALSQRPMHGYDVAKEISRMFGGLYEPSAGTIYPTLQWLEDEGMVATEVVGGKRVYSLTEAGARYLEENRDKLEGLMSLWNSECGSEKMELLKTGRRLAQAFMIVMAENDAEKLRAAAEILEDARRRLSELVMR</sequence>
<evidence type="ECO:0000259" key="2">
    <source>
        <dbReference type="Pfam" id="PF03551"/>
    </source>
</evidence>
<organism evidence="3 5">
    <name type="scientific">Caldiarchaeum subterraneum</name>
    <dbReference type="NCBI Taxonomy" id="311458"/>
    <lineage>
        <taxon>Archaea</taxon>
        <taxon>Nitrososphaerota</taxon>
        <taxon>Candidatus Caldarchaeales</taxon>
        <taxon>Candidatus Caldarchaeaceae</taxon>
        <taxon>Candidatus Caldarchaeum</taxon>
    </lineage>
</organism>
<dbReference type="InterPro" id="IPR005149">
    <property type="entry name" value="Tscrpt_reg_PadR_N"/>
</dbReference>
<evidence type="ECO:0000256" key="1">
    <source>
        <dbReference type="SAM" id="Coils"/>
    </source>
</evidence>
<dbReference type="STRING" id="311458.CSUB_C0632"/>
<gene>
    <name evidence="4" type="ORF">CSUB_C0632</name>
    <name evidence="3" type="ORF">HGMM_F32D08C21</name>
</gene>
<dbReference type="SUPFAM" id="SSF46785">
    <property type="entry name" value="Winged helix' DNA-binding domain"/>
    <property type="match status" value="1"/>
</dbReference>
<proteinExistence type="predicted"/>
<evidence type="ECO:0000313" key="5">
    <source>
        <dbReference type="Proteomes" id="UP000008120"/>
    </source>
</evidence>
<dbReference type="KEGG" id="csu:CSUB_C0632"/>